<dbReference type="Proteomes" id="UP000694892">
    <property type="component" value="Chromosome 8L"/>
</dbReference>
<name>A0A974C999_XENLA</name>
<accession>A0A974C999</accession>
<sequence>MKWIYYYFLSVPSRSLYEVFCFSPLTFSHALVVIISQASYLITPLQGTRSCHVEVNGVLNGHLHSKSHSLGLYRDATELHHCYLPVLSTLLFNSEGPILCPYYFLSAHYVAFSWSD</sequence>
<reference evidence="2" key="1">
    <citation type="journal article" date="2016" name="Nature">
        <title>Genome evolution in the allotetraploid frog Xenopus laevis.</title>
        <authorList>
            <person name="Session A.M."/>
            <person name="Uno Y."/>
            <person name="Kwon T."/>
            <person name="Chapman J.A."/>
            <person name="Toyoda A."/>
            <person name="Takahashi S."/>
            <person name="Fukui A."/>
            <person name="Hikosaka A."/>
            <person name="Suzuki A."/>
            <person name="Kondo M."/>
            <person name="van Heeringen S.J."/>
            <person name="Quigley I."/>
            <person name="Heinz S."/>
            <person name="Ogino H."/>
            <person name="Ochi H."/>
            <person name="Hellsten U."/>
            <person name="Lyons J.B."/>
            <person name="Simakov O."/>
            <person name="Putnam N."/>
            <person name="Stites J."/>
            <person name="Kuroki Y."/>
            <person name="Tanaka T."/>
            <person name="Michiue T."/>
            <person name="Watanabe M."/>
            <person name="Bogdanovic O."/>
            <person name="Lister R."/>
            <person name="Georgiou G."/>
            <person name="Paranjpe S.S."/>
            <person name="van Kruijsbergen I."/>
            <person name="Shu S."/>
            <person name="Carlson J."/>
            <person name="Kinoshita T."/>
            <person name="Ohta Y."/>
            <person name="Mawaribuchi S."/>
            <person name="Jenkins J."/>
            <person name="Grimwood J."/>
            <person name="Schmutz J."/>
            <person name="Mitros T."/>
            <person name="Mozaffari S.V."/>
            <person name="Suzuki Y."/>
            <person name="Haramoto Y."/>
            <person name="Yamamoto T.S."/>
            <person name="Takagi C."/>
            <person name="Heald R."/>
            <person name="Miller K."/>
            <person name="Haudenschild C."/>
            <person name="Kitzman J."/>
            <person name="Nakayama T."/>
            <person name="Izutsu Y."/>
            <person name="Robert J."/>
            <person name="Fortriede J."/>
            <person name="Burns K."/>
            <person name="Lotay V."/>
            <person name="Karimi K."/>
            <person name="Yasuoka Y."/>
            <person name="Dichmann D.S."/>
            <person name="Flajnik M.F."/>
            <person name="Houston D.W."/>
            <person name="Shendure J."/>
            <person name="DuPasquier L."/>
            <person name="Vize P.D."/>
            <person name="Zorn A.M."/>
            <person name="Ito M."/>
            <person name="Marcotte E.M."/>
            <person name="Wallingford J.B."/>
            <person name="Ito Y."/>
            <person name="Asashima M."/>
            <person name="Ueno N."/>
            <person name="Matsuda Y."/>
            <person name="Veenstra G.J."/>
            <person name="Fujiyama A."/>
            <person name="Harland R.M."/>
            <person name="Taira M."/>
            <person name="Rokhsar D.S."/>
        </authorList>
    </citation>
    <scope>NUCLEOTIDE SEQUENCE [LARGE SCALE GENOMIC DNA]</scope>
    <source>
        <strain evidence="2">J</strain>
    </source>
</reference>
<organism evidence="1 2">
    <name type="scientific">Xenopus laevis</name>
    <name type="common">African clawed frog</name>
    <dbReference type="NCBI Taxonomy" id="8355"/>
    <lineage>
        <taxon>Eukaryota</taxon>
        <taxon>Metazoa</taxon>
        <taxon>Chordata</taxon>
        <taxon>Craniata</taxon>
        <taxon>Vertebrata</taxon>
        <taxon>Euteleostomi</taxon>
        <taxon>Amphibia</taxon>
        <taxon>Batrachia</taxon>
        <taxon>Anura</taxon>
        <taxon>Pipoidea</taxon>
        <taxon>Pipidae</taxon>
        <taxon>Xenopodinae</taxon>
        <taxon>Xenopus</taxon>
        <taxon>Xenopus</taxon>
    </lineage>
</organism>
<gene>
    <name evidence="1" type="ORF">XELAEV_18039670mg</name>
</gene>
<evidence type="ECO:0000313" key="1">
    <source>
        <dbReference type="EMBL" id="OCT68370.1"/>
    </source>
</evidence>
<dbReference type="AlphaFoldDB" id="A0A974C999"/>
<proteinExistence type="predicted"/>
<dbReference type="EMBL" id="CM004480">
    <property type="protein sequence ID" value="OCT68370.1"/>
    <property type="molecule type" value="Genomic_DNA"/>
</dbReference>
<evidence type="ECO:0000313" key="2">
    <source>
        <dbReference type="Proteomes" id="UP000694892"/>
    </source>
</evidence>
<protein>
    <submittedName>
        <fullName evidence="1">Uncharacterized protein</fullName>
    </submittedName>
</protein>